<comment type="caution">
    <text evidence="1">The sequence shown here is derived from an EMBL/GenBank/DDBJ whole genome shotgun (WGS) entry which is preliminary data.</text>
</comment>
<accession>A0ACC6TQ23</accession>
<dbReference type="Proteomes" id="UP000053480">
    <property type="component" value="Unassembled WGS sequence"/>
</dbReference>
<protein>
    <submittedName>
        <fullName evidence="1">Uncharacterized protein</fullName>
    </submittedName>
</protein>
<dbReference type="EMBL" id="JZWS03000010">
    <property type="protein sequence ID" value="MEW9491992.1"/>
    <property type="molecule type" value="Genomic_DNA"/>
</dbReference>
<evidence type="ECO:0000313" key="2">
    <source>
        <dbReference type="Proteomes" id="UP000053480"/>
    </source>
</evidence>
<reference evidence="1" key="1">
    <citation type="submission" date="2024-07" db="EMBL/GenBank/DDBJ databases">
        <title>Metagenome and Metagenome-Assembled Genomes of Archaea from a hot spring from the geothermal field of Los Azufres, Mexico.</title>
        <authorList>
            <person name="Marin-Paredes R."/>
            <person name="Martinez-Romero E."/>
            <person name="Servin-Garciduenas L.E."/>
        </authorList>
    </citation>
    <scope>NUCLEOTIDE SEQUENCE</scope>
    <source>
        <strain evidence="1">AZ1-454</strain>
    </source>
</reference>
<name>A0ACC6TQ23_9CREN</name>
<gene>
    <name evidence="1" type="ORF">TQ35_0007325</name>
</gene>
<sequence length="49" mass="5751">MKIVLDHNLNEERELFPILSLEDNVLEKIFEEAKAYPNYSSITGLRLED</sequence>
<organism evidence="1 2">
    <name type="scientific">Candidatus Aramenus sulfurataquae</name>
    <dbReference type="NCBI Taxonomy" id="1326980"/>
    <lineage>
        <taxon>Archaea</taxon>
        <taxon>Thermoproteota</taxon>
        <taxon>Thermoprotei</taxon>
        <taxon>Sulfolobales</taxon>
        <taxon>Sulfolobaceae</taxon>
        <taxon>Candidatus Aramenus</taxon>
    </lineage>
</organism>
<evidence type="ECO:0000313" key="1">
    <source>
        <dbReference type="EMBL" id="MEW9491992.1"/>
    </source>
</evidence>
<proteinExistence type="predicted"/>